<evidence type="ECO:0000256" key="2">
    <source>
        <dbReference type="SAM" id="Phobius"/>
    </source>
</evidence>
<evidence type="ECO:0000256" key="1">
    <source>
        <dbReference type="SAM" id="MobiDB-lite"/>
    </source>
</evidence>
<gene>
    <name evidence="3" type="ORF">SDC9_31555</name>
</gene>
<accession>A0A644V3G9</accession>
<sequence length="369" mass="37868">MTMKKLFITLLLLAVLCVGLAGAETSSAPLLPAQYYGTAVTENGDGIPAGTVITAELDGNTYTCTLSSPGKIGEPGTFGSKFIISPPCSSAEGKTVTFRIGSIPASQTVSFSAGDSAELALTFGIGVPPQDTSSGNRPASQSSVIVTNNSIPVGFLIPITDVTPAEQAALPPVPTGSTVFTLVDITPVNPPAGPYTIIITFTLTAADLAGLNAAKDKIVVFHHNERTNIWETVPTYIHSENPDGSVTYDTWLSSFSAFMIASSPAGSTAPFSPGGSVSSPVTAVPTPSAVVTVTPVQTSAPVQTHVPTAVSTNQPGVTENTAGQPDTETGGTDNGLVTLLLVVIGILSAVIIIIGAVWIVKRRNDRDYL</sequence>
<comment type="caution">
    <text evidence="3">The sequence shown here is derived from an EMBL/GenBank/DDBJ whole genome shotgun (WGS) entry which is preliminary data.</text>
</comment>
<reference evidence="3" key="1">
    <citation type="submission" date="2019-08" db="EMBL/GenBank/DDBJ databases">
        <authorList>
            <person name="Kucharzyk K."/>
            <person name="Murdoch R.W."/>
            <person name="Higgins S."/>
            <person name="Loffler F."/>
        </authorList>
    </citation>
    <scope>NUCLEOTIDE SEQUENCE</scope>
</reference>
<feature type="region of interest" description="Disordered" evidence="1">
    <location>
        <begin position="309"/>
        <end position="331"/>
    </location>
</feature>
<organism evidence="3">
    <name type="scientific">bioreactor metagenome</name>
    <dbReference type="NCBI Taxonomy" id="1076179"/>
    <lineage>
        <taxon>unclassified sequences</taxon>
        <taxon>metagenomes</taxon>
        <taxon>ecological metagenomes</taxon>
    </lineage>
</organism>
<keyword evidence="2" id="KW-1133">Transmembrane helix</keyword>
<feature type="transmembrane region" description="Helical" evidence="2">
    <location>
        <begin position="336"/>
        <end position="360"/>
    </location>
</feature>
<evidence type="ECO:0000313" key="3">
    <source>
        <dbReference type="EMBL" id="MPL85585.1"/>
    </source>
</evidence>
<protein>
    <submittedName>
        <fullName evidence="3">Uncharacterized protein</fullName>
    </submittedName>
</protein>
<proteinExistence type="predicted"/>
<name>A0A644V3G9_9ZZZZ</name>
<keyword evidence="2" id="KW-0812">Transmembrane</keyword>
<keyword evidence="2" id="KW-0472">Membrane</keyword>
<dbReference type="EMBL" id="VSSQ01000207">
    <property type="protein sequence ID" value="MPL85585.1"/>
    <property type="molecule type" value="Genomic_DNA"/>
</dbReference>
<dbReference type="AlphaFoldDB" id="A0A644V3G9"/>